<reference evidence="2 3" key="1">
    <citation type="submission" date="2019-11" db="EMBL/GenBank/DDBJ databases">
        <title>Whole-genome sequence of Rhodoplanes serenus DSM 18633, type strain.</title>
        <authorList>
            <person name="Kyndt J.A."/>
            <person name="Meyer T.E."/>
        </authorList>
    </citation>
    <scope>NUCLEOTIDE SEQUENCE [LARGE SCALE GENOMIC DNA]</scope>
    <source>
        <strain evidence="2 3">DSM 18633</strain>
    </source>
</reference>
<dbReference type="PANTHER" id="PTHR23150:SF19">
    <property type="entry name" value="FORMYLGLYCINE-GENERATING ENZYME"/>
    <property type="match status" value="1"/>
</dbReference>
<dbReference type="EMBL" id="WNKV01000004">
    <property type="protein sequence ID" value="MTW15833.1"/>
    <property type="molecule type" value="Genomic_DNA"/>
</dbReference>
<proteinExistence type="predicted"/>
<evidence type="ECO:0000313" key="3">
    <source>
        <dbReference type="Proteomes" id="UP000438991"/>
    </source>
</evidence>
<dbReference type="InterPro" id="IPR051043">
    <property type="entry name" value="Sulfatase_Mod_Factor_Kinase"/>
</dbReference>
<accession>A0A327JZ93</accession>
<name>A0A327JZ93_9BRAD</name>
<dbReference type="SUPFAM" id="SSF56436">
    <property type="entry name" value="C-type lectin-like"/>
    <property type="match status" value="1"/>
</dbReference>
<dbReference type="InterPro" id="IPR005532">
    <property type="entry name" value="SUMF_dom"/>
</dbReference>
<dbReference type="InterPro" id="IPR042095">
    <property type="entry name" value="SUMF_sf"/>
</dbReference>
<sequence length="301" mass="31565">MRLATEIGMALAAAVVTAAATVVGMAWLEPATTPVLPHTVVAVAPGEVHYRPAGDYTVAGRPAAAPLRTVRRDRPLVIMTRQVTRAEYAACVSASACPAIAGAGAGATPDRPMVGVSFRDAVAYAEWMTRTTGVVHRLPTDDEWVFAAAEKADTEAGPLIAVDDPIRAWLARYEAESSRAVVDPAPQPVGAFGANSRGLVDMAGNVWEWTTTCFERSALKPSGEAQPLTTNCGVRVVQGQHRSYMTDFIRDPKAGGCAAGLPPANLGIRLVVETDGGDGGFGLRLLDRMARGVQGLLFDGS</sequence>
<dbReference type="AlphaFoldDB" id="A0A327JZ93"/>
<dbReference type="Gene3D" id="3.90.1580.10">
    <property type="entry name" value="paralog of FGE (formylglycine-generating enzyme)"/>
    <property type="match status" value="1"/>
</dbReference>
<gene>
    <name evidence="2" type="ORF">GJ689_06385</name>
</gene>
<dbReference type="GO" id="GO:0120147">
    <property type="term" value="F:formylglycine-generating oxidase activity"/>
    <property type="evidence" value="ECO:0007669"/>
    <property type="project" value="TreeGrafter"/>
</dbReference>
<evidence type="ECO:0000313" key="2">
    <source>
        <dbReference type="EMBL" id="MTW15833.1"/>
    </source>
</evidence>
<dbReference type="InterPro" id="IPR016187">
    <property type="entry name" value="CTDL_fold"/>
</dbReference>
<dbReference type="Pfam" id="PF03781">
    <property type="entry name" value="FGE-sulfatase"/>
    <property type="match status" value="1"/>
</dbReference>
<evidence type="ECO:0000259" key="1">
    <source>
        <dbReference type="Pfam" id="PF03781"/>
    </source>
</evidence>
<organism evidence="2 3">
    <name type="scientific">Rhodoplanes serenus</name>
    <dbReference type="NCBI Taxonomy" id="200615"/>
    <lineage>
        <taxon>Bacteria</taxon>
        <taxon>Pseudomonadati</taxon>
        <taxon>Pseudomonadota</taxon>
        <taxon>Alphaproteobacteria</taxon>
        <taxon>Hyphomicrobiales</taxon>
        <taxon>Nitrobacteraceae</taxon>
        <taxon>Rhodoplanes</taxon>
    </lineage>
</organism>
<comment type="caution">
    <text evidence="2">The sequence shown here is derived from an EMBL/GenBank/DDBJ whole genome shotgun (WGS) entry which is preliminary data.</text>
</comment>
<protein>
    <submittedName>
        <fullName evidence="2">SUMF1/EgtB/PvdO family nonheme iron enzyme</fullName>
    </submittedName>
</protein>
<dbReference type="RefSeq" id="WP_111386894.1">
    <property type="nucleotide sequence ID" value="NZ_NPEW01000192.1"/>
</dbReference>
<dbReference type="Proteomes" id="UP000438991">
    <property type="component" value="Unassembled WGS sequence"/>
</dbReference>
<dbReference type="PANTHER" id="PTHR23150">
    <property type="entry name" value="SULFATASE MODIFYING FACTOR 1, 2"/>
    <property type="match status" value="1"/>
</dbReference>
<feature type="domain" description="Sulfatase-modifying factor enzyme-like" evidence="1">
    <location>
        <begin position="39"/>
        <end position="271"/>
    </location>
</feature>